<keyword evidence="2" id="KW-0521">NADP</keyword>
<dbReference type="Proteomes" id="UP000756132">
    <property type="component" value="Chromosome 9"/>
</dbReference>
<reference evidence="4" key="1">
    <citation type="submission" date="2021-12" db="EMBL/GenBank/DDBJ databases">
        <authorList>
            <person name="Zaccaron A."/>
            <person name="Stergiopoulos I."/>
        </authorList>
    </citation>
    <scope>NUCLEOTIDE SEQUENCE</scope>
    <source>
        <strain evidence="4">Race5_Kim</strain>
    </source>
</reference>
<dbReference type="PANTHER" id="PTHR24320:SF282">
    <property type="entry name" value="WW DOMAIN-CONTAINING OXIDOREDUCTASE"/>
    <property type="match status" value="1"/>
</dbReference>
<dbReference type="SUPFAM" id="SSF51735">
    <property type="entry name" value="NAD(P)-binding Rossmann-fold domains"/>
    <property type="match status" value="1"/>
</dbReference>
<dbReference type="Pfam" id="PF00106">
    <property type="entry name" value="adh_short"/>
    <property type="match status" value="1"/>
</dbReference>
<dbReference type="KEGG" id="ffu:CLAFUR5_09709"/>
<keyword evidence="5" id="KW-1185">Reference proteome</keyword>
<dbReference type="PANTHER" id="PTHR24320">
    <property type="entry name" value="RETINOL DEHYDROGENASE"/>
    <property type="match status" value="1"/>
</dbReference>
<dbReference type="PRINTS" id="PR00081">
    <property type="entry name" value="GDHRDH"/>
</dbReference>
<protein>
    <submittedName>
        <fullName evidence="4">Uncharacterized protein</fullName>
    </submittedName>
</protein>
<dbReference type="InterPro" id="IPR036291">
    <property type="entry name" value="NAD(P)-bd_dom_sf"/>
</dbReference>
<reference evidence="4" key="2">
    <citation type="journal article" date="2022" name="Microb. Genom.">
        <title>A chromosome-scale genome assembly of the tomato pathogen Cladosporium fulvum reveals a compartmentalized genome architecture and the presence of a dispensable chromosome.</title>
        <authorList>
            <person name="Zaccaron A.Z."/>
            <person name="Chen L.H."/>
            <person name="Samaras A."/>
            <person name="Stergiopoulos I."/>
        </authorList>
    </citation>
    <scope>NUCLEOTIDE SEQUENCE</scope>
    <source>
        <strain evidence="4">Race5_Kim</strain>
    </source>
</reference>
<dbReference type="AlphaFoldDB" id="A0A9Q8UT64"/>
<sequence>MPPGTKFPYNPSTSIPNLSGKVILITGANTGLGKATALELSRHGPAEIWMASRDVTKGQKTVSEVQATASPGTKIQFLQLDLSSFASIKSAAGAFLADAERLDVLYLNAGIFGAPAALTEDGYEVHIGINHLGHALLLKLLTPLLLSSAALPPGSDVRVLGNLLYAQEVAERYPQFKTVAVRYGEIGTELFSREAGDEQNEVAPLHDIGIEEGVKNPLWAGTAPEVVSGTYYEPVGVGGVATGLAHDREMQNKLWEWTKSELAGHEI</sequence>
<evidence type="ECO:0000256" key="2">
    <source>
        <dbReference type="ARBA" id="ARBA00022857"/>
    </source>
</evidence>
<dbReference type="InterPro" id="IPR002347">
    <property type="entry name" value="SDR_fam"/>
</dbReference>
<evidence type="ECO:0000256" key="3">
    <source>
        <dbReference type="ARBA" id="ARBA00023002"/>
    </source>
</evidence>
<proteinExistence type="inferred from homology"/>
<evidence type="ECO:0000313" key="4">
    <source>
        <dbReference type="EMBL" id="UJO21492.1"/>
    </source>
</evidence>
<evidence type="ECO:0000313" key="5">
    <source>
        <dbReference type="Proteomes" id="UP000756132"/>
    </source>
</evidence>
<dbReference type="RefSeq" id="XP_047765858.1">
    <property type="nucleotide sequence ID" value="XM_047908857.1"/>
</dbReference>
<name>A0A9Q8UT64_PASFU</name>
<dbReference type="EMBL" id="CP090171">
    <property type="protein sequence ID" value="UJO21492.1"/>
    <property type="molecule type" value="Genomic_DNA"/>
</dbReference>
<evidence type="ECO:0000256" key="1">
    <source>
        <dbReference type="ARBA" id="ARBA00006484"/>
    </source>
</evidence>
<dbReference type="GeneID" id="71989587"/>
<comment type="similarity">
    <text evidence="1">Belongs to the short-chain dehydrogenases/reductases (SDR) family.</text>
</comment>
<keyword evidence="3" id="KW-0560">Oxidoreductase</keyword>
<accession>A0A9Q8UT64</accession>
<gene>
    <name evidence="4" type="ORF">CLAFUR5_09709</name>
</gene>
<organism evidence="4 5">
    <name type="scientific">Passalora fulva</name>
    <name type="common">Tomato leaf mold</name>
    <name type="synonym">Cladosporium fulvum</name>
    <dbReference type="NCBI Taxonomy" id="5499"/>
    <lineage>
        <taxon>Eukaryota</taxon>
        <taxon>Fungi</taxon>
        <taxon>Dikarya</taxon>
        <taxon>Ascomycota</taxon>
        <taxon>Pezizomycotina</taxon>
        <taxon>Dothideomycetes</taxon>
        <taxon>Dothideomycetidae</taxon>
        <taxon>Mycosphaerellales</taxon>
        <taxon>Mycosphaerellaceae</taxon>
        <taxon>Fulvia</taxon>
    </lineage>
</organism>
<dbReference type="OrthoDB" id="191139at2759"/>
<dbReference type="GO" id="GO:0016491">
    <property type="term" value="F:oxidoreductase activity"/>
    <property type="evidence" value="ECO:0007669"/>
    <property type="project" value="UniProtKB-KW"/>
</dbReference>
<dbReference type="Gene3D" id="3.40.50.720">
    <property type="entry name" value="NAD(P)-binding Rossmann-like Domain"/>
    <property type="match status" value="1"/>
</dbReference>